<accession>I8RIA1</accession>
<evidence type="ECO:0000313" key="4">
    <source>
        <dbReference type="Proteomes" id="UP000004324"/>
    </source>
</evidence>
<reference evidence="3 4" key="1">
    <citation type="journal article" date="2012" name="J. Bacteriol.">
        <title>Draft Genome Sequences for Two Metal-Reducing Pelosinus fermentans Strains Isolated from a Cr(VI)-Contaminated Site and for Type Strain R7.</title>
        <authorList>
            <person name="Brown S.D."/>
            <person name="Podar M."/>
            <person name="Klingeman D.M."/>
            <person name="Johnson C.M."/>
            <person name="Yang Z.K."/>
            <person name="Utturkar S.M."/>
            <person name="Land M.L."/>
            <person name="Mosher J.J."/>
            <person name="Hurt R.A.Jr."/>
            <person name="Phelps T.J."/>
            <person name="Palumbo A.V."/>
            <person name="Arkin A.P."/>
            <person name="Hazen T.C."/>
            <person name="Elias D.A."/>
        </authorList>
    </citation>
    <scope>NUCLEOTIDE SEQUENCE [LARGE SCALE GENOMIC DNA]</scope>
    <source>
        <strain evidence="3 4">B4</strain>
    </source>
</reference>
<dbReference type="FunFam" id="3.40.50.720:FF:000084">
    <property type="entry name" value="Short-chain dehydrogenase reductase"/>
    <property type="match status" value="1"/>
</dbReference>
<proteinExistence type="inferred from homology"/>
<protein>
    <submittedName>
        <fullName evidence="3">2-deoxy-D-gluconate 3-dehydrogenase</fullName>
    </submittedName>
</protein>
<dbReference type="GO" id="GO:0008206">
    <property type="term" value="P:bile acid metabolic process"/>
    <property type="evidence" value="ECO:0007669"/>
    <property type="project" value="UniProtKB-ARBA"/>
</dbReference>
<keyword evidence="2" id="KW-0560">Oxidoreductase</keyword>
<dbReference type="PROSITE" id="PS00061">
    <property type="entry name" value="ADH_SHORT"/>
    <property type="match status" value="1"/>
</dbReference>
<name>I8RIA1_9FIRM</name>
<dbReference type="InterPro" id="IPR036291">
    <property type="entry name" value="NAD(P)-bd_dom_sf"/>
</dbReference>
<dbReference type="PANTHER" id="PTHR42760:SF5">
    <property type="entry name" value="2-DEHYDRO-3-DEOXY-D-GLUCONATE 5-DEHYDROGENASE"/>
    <property type="match status" value="1"/>
</dbReference>
<dbReference type="Proteomes" id="UP000004324">
    <property type="component" value="Unassembled WGS sequence"/>
</dbReference>
<dbReference type="PATRIC" id="fig|1149862.3.peg.1300"/>
<dbReference type="InterPro" id="IPR020904">
    <property type="entry name" value="Sc_DH/Rdtase_CS"/>
</dbReference>
<dbReference type="PRINTS" id="PR00080">
    <property type="entry name" value="SDRFAMILY"/>
</dbReference>
<evidence type="ECO:0000313" key="3">
    <source>
        <dbReference type="EMBL" id="EIW19568.1"/>
    </source>
</evidence>
<dbReference type="OrthoDB" id="9803333at2"/>
<dbReference type="AlphaFoldDB" id="I8RIA1"/>
<organism evidence="3 4">
    <name type="scientific">Pelosinus fermentans B4</name>
    <dbReference type="NCBI Taxonomy" id="1149862"/>
    <lineage>
        <taxon>Bacteria</taxon>
        <taxon>Bacillati</taxon>
        <taxon>Bacillota</taxon>
        <taxon>Negativicutes</taxon>
        <taxon>Selenomonadales</taxon>
        <taxon>Sporomusaceae</taxon>
        <taxon>Pelosinus</taxon>
    </lineage>
</organism>
<dbReference type="SUPFAM" id="SSF51735">
    <property type="entry name" value="NAD(P)-binding Rossmann-fold domains"/>
    <property type="match status" value="1"/>
</dbReference>
<sequence length="254" mass="27442">MELFSLQKKVAVVIGGSKGLGKGIAIGLAQAGATVVLGSRNQIELDQAAADIRSKVNADVIGISVDITSIEAIQQFVNEVVKLKGSIDILVNSAGINIRKKALDFTENDWDNVMDIQLKYVFFMNQVVGKYMIDEKIKGKIINIASLTSVLGFKGMVAYCSAKAGIIQMTKALANEWAEYGINVNAIGPGYYETDMTKQLFSDKKKVESMIENIPLKRIGLPKDLTGTAILLASDASAYITGQVIYVDGGWLIE</sequence>
<dbReference type="PANTHER" id="PTHR42760">
    <property type="entry name" value="SHORT-CHAIN DEHYDROGENASES/REDUCTASES FAMILY MEMBER"/>
    <property type="match status" value="1"/>
</dbReference>
<comment type="similarity">
    <text evidence="1">Belongs to the short-chain dehydrogenases/reductases (SDR) family.</text>
</comment>
<dbReference type="RefSeq" id="WP_007932448.1">
    <property type="nucleotide sequence ID" value="NZ_AKVJ01000017.1"/>
</dbReference>
<dbReference type="InterPro" id="IPR002347">
    <property type="entry name" value="SDR_fam"/>
</dbReference>
<dbReference type="Pfam" id="PF13561">
    <property type="entry name" value="adh_short_C2"/>
    <property type="match status" value="1"/>
</dbReference>
<dbReference type="EMBL" id="AKVJ01000017">
    <property type="protein sequence ID" value="EIW19568.1"/>
    <property type="molecule type" value="Genomic_DNA"/>
</dbReference>
<dbReference type="PRINTS" id="PR00081">
    <property type="entry name" value="GDHRDH"/>
</dbReference>
<evidence type="ECO:0000256" key="2">
    <source>
        <dbReference type="ARBA" id="ARBA00023002"/>
    </source>
</evidence>
<dbReference type="GO" id="GO:0016616">
    <property type="term" value="F:oxidoreductase activity, acting on the CH-OH group of donors, NAD or NADP as acceptor"/>
    <property type="evidence" value="ECO:0007669"/>
    <property type="project" value="TreeGrafter"/>
</dbReference>
<dbReference type="Gene3D" id="3.40.50.720">
    <property type="entry name" value="NAD(P)-binding Rossmann-like Domain"/>
    <property type="match status" value="1"/>
</dbReference>
<gene>
    <name evidence="3" type="ORF">FB4_2751</name>
</gene>
<evidence type="ECO:0000256" key="1">
    <source>
        <dbReference type="ARBA" id="ARBA00006484"/>
    </source>
</evidence>
<keyword evidence="4" id="KW-1185">Reference proteome</keyword>
<comment type="caution">
    <text evidence="3">The sequence shown here is derived from an EMBL/GenBank/DDBJ whole genome shotgun (WGS) entry which is preliminary data.</text>
</comment>